<dbReference type="OrthoDB" id="2974227at2"/>
<keyword evidence="2" id="KW-0472">Membrane</keyword>
<keyword evidence="2" id="KW-0812">Transmembrane</keyword>
<comment type="caution">
    <text evidence="3">The sequence shown here is derived from an EMBL/GenBank/DDBJ whole genome shotgun (WGS) entry which is preliminary data.</text>
</comment>
<dbReference type="InterPro" id="IPR048110">
    <property type="entry name" value="SA1362/YqhP-like"/>
</dbReference>
<evidence type="ECO:0000313" key="4">
    <source>
        <dbReference type="Proteomes" id="UP000285456"/>
    </source>
</evidence>
<gene>
    <name evidence="3" type="ORF">D1B32_13325</name>
</gene>
<feature type="region of interest" description="Disordered" evidence="1">
    <location>
        <begin position="73"/>
        <end position="125"/>
    </location>
</feature>
<dbReference type="Proteomes" id="UP000285456">
    <property type="component" value="Unassembled WGS sequence"/>
</dbReference>
<evidence type="ECO:0000256" key="2">
    <source>
        <dbReference type="SAM" id="Phobius"/>
    </source>
</evidence>
<dbReference type="EMBL" id="QWEH01000008">
    <property type="protein sequence ID" value="RHW31697.1"/>
    <property type="molecule type" value="Genomic_DNA"/>
</dbReference>
<accession>A0A417YG84</accession>
<feature type="compositionally biased region" description="Basic and acidic residues" evidence="1">
    <location>
        <begin position="110"/>
        <end position="125"/>
    </location>
</feature>
<organism evidence="3 4">
    <name type="scientific">Oceanobacillus profundus</name>
    <dbReference type="NCBI Taxonomy" id="372463"/>
    <lineage>
        <taxon>Bacteria</taxon>
        <taxon>Bacillati</taxon>
        <taxon>Bacillota</taxon>
        <taxon>Bacilli</taxon>
        <taxon>Bacillales</taxon>
        <taxon>Bacillaceae</taxon>
        <taxon>Oceanobacillus</taxon>
    </lineage>
</organism>
<protein>
    <submittedName>
        <fullName evidence="3">Uncharacterized protein</fullName>
    </submittedName>
</protein>
<dbReference type="AlphaFoldDB" id="A0A417YG84"/>
<proteinExistence type="predicted"/>
<evidence type="ECO:0000313" key="3">
    <source>
        <dbReference type="EMBL" id="RHW31697.1"/>
    </source>
</evidence>
<dbReference type="RefSeq" id="WP_118889644.1">
    <property type="nucleotide sequence ID" value="NZ_JAUOPF010000002.1"/>
</dbReference>
<name>A0A417YG84_9BACI</name>
<keyword evidence="2" id="KW-1133">Transmembrane helix</keyword>
<feature type="transmembrane region" description="Helical" evidence="2">
    <location>
        <begin position="32"/>
        <end position="54"/>
    </location>
</feature>
<sequence>MGRSKFSIVVYIIIGLAVIGLISQLFGNTINFLTNILIMFGIGVAVFALLYYFVLKKRTPSNSDDMKKYKKAVKQSKSKYKQTSYNAAPKQTKPVVAQKKKRTKRATHLKVIEGNKTKRKDRASL</sequence>
<reference evidence="3 4" key="1">
    <citation type="journal article" date="2007" name="Int. J. Syst. Evol. Microbiol.">
        <title>Oceanobacillus profundus sp. nov., isolated from a deep-sea sediment core.</title>
        <authorList>
            <person name="Kim Y.G."/>
            <person name="Choi D.H."/>
            <person name="Hyun S."/>
            <person name="Cho B.C."/>
        </authorList>
    </citation>
    <scope>NUCLEOTIDE SEQUENCE [LARGE SCALE GENOMIC DNA]</scope>
    <source>
        <strain evidence="3 4">DSM 18246</strain>
    </source>
</reference>
<feature type="compositionally biased region" description="Basic residues" evidence="1">
    <location>
        <begin position="98"/>
        <end position="108"/>
    </location>
</feature>
<evidence type="ECO:0000256" key="1">
    <source>
        <dbReference type="SAM" id="MobiDB-lite"/>
    </source>
</evidence>
<keyword evidence="4" id="KW-1185">Reference proteome</keyword>
<dbReference type="NCBIfam" id="NF041554">
    <property type="entry name" value="SA1362_fam"/>
    <property type="match status" value="1"/>
</dbReference>
<feature type="transmembrane region" description="Helical" evidence="2">
    <location>
        <begin position="7"/>
        <end position="26"/>
    </location>
</feature>